<reference evidence="9 10" key="1">
    <citation type="submission" date="2020-10" db="EMBL/GenBank/DDBJ databases">
        <title>Complete genome sequence of Paludibaculum fermentans P105T, a facultatively anaerobic acidobacterium capable of dissimilatory Fe(III) reduction.</title>
        <authorList>
            <person name="Dedysh S.N."/>
            <person name="Beletsky A.V."/>
            <person name="Kulichevskaya I.S."/>
            <person name="Mardanov A.V."/>
            <person name="Ravin N.V."/>
        </authorList>
    </citation>
    <scope>NUCLEOTIDE SEQUENCE [LARGE SCALE GENOMIC DNA]</scope>
    <source>
        <strain evidence="9 10">P105</strain>
    </source>
</reference>
<evidence type="ECO:0000256" key="6">
    <source>
        <dbReference type="ARBA" id="ARBA00023136"/>
    </source>
</evidence>
<accession>A0A7S7SKS1</accession>
<dbReference type="Proteomes" id="UP000593892">
    <property type="component" value="Chromosome"/>
</dbReference>
<protein>
    <submittedName>
        <fullName evidence="9">TolC family protein</fullName>
    </submittedName>
</protein>
<keyword evidence="8" id="KW-0732">Signal</keyword>
<evidence type="ECO:0000256" key="4">
    <source>
        <dbReference type="ARBA" id="ARBA00022452"/>
    </source>
</evidence>
<evidence type="ECO:0000256" key="8">
    <source>
        <dbReference type="SAM" id="SignalP"/>
    </source>
</evidence>
<comment type="subcellular location">
    <subcellularLocation>
        <location evidence="1">Cell outer membrane</location>
    </subcellularLocation>
</comment>
<dbReference type="RefSeq" id="WP_194451129.1">
    <property type="nucleotide sequence ID" value="NZ_CP063849.1"/>
</dbReference>
<evidence type="ECO:0000313" key="10">
    <source>
        <dbReference type="Proteomes" id="UP000593892"/>
    </source>
</evidence>
<evidence type="ECO:0000256" key="2">
    <source>
        <dbReference type="ARBA" id="ARBA00007613"/>
    </source>
</evidence>
<sequence length="623" mass="67432">MQLPRQSTVWLAVCLLAQSTLFAGDGGVLQTFKRPYLAPVRQAPVLTNSPRFEQLLRAGNLYLTLEDAVQLAIENNLDVEIQRYARATADTDLLRTRGGGLTRGLSLNLSEMPAGVGGPTSQLLTSSSRIIPGTSVSTNPLEVGALGVVQTNLSITGATALSTGSAIPVFDPFLSGNFNYSHLSTPQTNLAVAGAPNLITGNTSAGLGYRQGFGSGAAVSAAFTNLRQTTNSIRGSYSPYTASALTLNVTQPLLRGAGFSVNRRFQRQAENEQKIADLLFRQQLINTVYGVSRLYYDFVALYEDVKVKEETLRLAQKLFDDTKAQVDEGALATVEMARANAQVFSTRLDLERARGLLEEQEVIVKTVLTRRGSEDDIVRKARIIPMGTLALPPEENRESPELVSIAAQNRPDLSTAALQIANSELSLKGSRNALKPQVDIVAFATNNGLAGDVNPVAVTPDSTFIGSYASALGQIFRRDYPSYGAGLQIDLPMRNRVAQADVARDEIQFKQTKIREQQLRNQARLEVEDALIAQRRAKAAYEAAIQARVYQEESLKAEQAKFEVGASTSYLVIQFQSFLAQARSTEVAARGAYVKARAALQRATGTILADYNISVEAAHQGAR</sequence>
<dbReference type="PANTHER" id="PTHR30026:SF23">
    <property type="entry name" value="TO APRF-PUTATIVE OUTER MEMBRANE EFFLUX PROTEIN OR SECRETED ALKALINE PHOSPHATASE-RELATED"/>
    <property type="match status" value="1"/>
</dbReference>
<proteinExistence type="inferred from homology"/>
<dbReference type="InterPro" id="IPR051906">
    <property type="entry name" value="TolC-like"/>
</dbReference>
<evidence type="ECO:0000256" key="3">
    <source>
        <dbReference type="ARBA" id="ARBA00022448"/>
    </source>
</evidence>
<dbReference type="GO" id="GO:1990281">
    <property type="term" value="C:efflux pump complex"/>
    <property type="evidence" value="ECO:0007669"/>
    <property type="project" value="TreeGrafter"/>
</dbReference>
<feature type="signal peptide" evidence="8">
    <location>
        <begin position="1"/>
        <end position="23"/>
    </location>
</feature>
<evidence type="ECO:0000313" key="9">
    <source>
        <dbReference type="EMBL" id="QOY89467.1"/>
    </source>
</evidence>
<dbReference type="KEGG" id="pfer:IRI77_05815"/>
<dbReference type="GO" id="GO:0015562">
    <property type="term" value="F:efflux transmembrane transporter activity"/>
    <property type="evidence" value="ECO:0007669"/>
    <property type="project" value="InterPro"/>
</dbReference>
<keyword evidence="5" id="KW-0812">Transmembrane</keyword>
<dbReference type="AlphaFoldDB" id="A0A7S7SKS1"/>
<keyword evidence="10" id="KW-1185">Reference proteome</keyword>
<keyword evidence="4" id="KW-1134">Transmembrane beta strand</keyword>
<dbReference type="PANTHER" id="PTHR30026">
    <property type="entry name" value="OUTER MEMBRANE PROTEIN TOLC"/>
    <property type="match status" value="1"/>
</dbReference>
<evidence type="ECO:0000256" key="7">
    <source>
        <dbReference type="ARBA" id="ARBA00023237"/>
    </source>
</evidence>
<keyword evidence="6" id="KW-0472">Membrane</keyword>
<feature type="chain" id="PRO_5032907705" evidence="8">
    <location>
        <begin position="24"/>
        <end position="623"/>
    </location>
</feature>
<keyword evidence="3" id="KW-0813">Transport</keyword>
<dbReference type="InterPro" id="IPR003423">
    <property type="entry name" value="OMP_efflux"/>
</dbReference>
<dbReference type="EMBL" id="CP063849">
    <property type="protein sequence ID" value="QOY89467.1"/>
    <property type="molecule type" value="Genomic_DNA"/>
</dbReference>
<evidence type="ECO:0000256" key="5">
    <source>
        <dbReference type="ARBA" id="ARBA00022692"/>
    </source>
</evidence>
<gene>
    <name evidence="9" type="ORF">IRI77_05815</name>
</gene>
<dbReference type="GO" id="GO:0009279">
    <property type="term" value="C:cell outer membrane"/>
    <property type="evidence" value="ECO:0007669"/>
    <property type="project" value="UniProtKB-SubCell"/>
</dbReference>
<dbReference type="SUPFAM" id="SSF56954">
    <property type="entry name" value="Outer membrane efflux proteins (OEP)"/>
    <property type="match status" value="1"/>
</dbReference>
<dbReference type="Gene3D" id="1.20.1600.10">
    <property type="entry name" value="Outer membrane efflux proteins (OEP)"/>
    <property type="match status" value="1"/>
</dbReference>
<keyword evidence="7" id="KW-0998">Cell outer membrane</keyword>
<comment type="similarity">
    <text evidence="2">Belongs to the outer membrane factor (OMF) (TC 1.B.17) family.</text>
</comment>
<organism evidence="9 10">
    <name type="scientific">Paludibaculum fermentans</name>
    <dbReference type="NCBI Taxonomy" id="1473598"/>
    <lineage>
        <taxon>Bacteria</taxon>
        <taxon>Pseudomonadati</taxon>
        <taxon>Acidobacteriota</taxon>
        <taxon>Terriglobia</taxon>
        <taxon>Bryobacterales</taxon>
        <taxon>Bryobacteraceae</taxon>
        <taxon>Paludibaculum</taxon>
    </lineage>
</organism>
<dbReference type="GO" id="GO:0015288">
    <property type="term" value="F:porin activity"/>
    <property type="evidence" value="ECO:0007669"/>
    <property type="project" value="TreeGrafter"/>
</dbReference>
<evidence type="ECO:0000256" key="1">
    <source>
        <dbReference type="ARBA" id="ARBA00004442"/>
    </source>
</evidence>
<name>A0A7S7SKS1_PALFE</name>
<dbReference type="Pfam" id="PF02321">
    <property type="entry name" value="OEP"/>
    <property type="match status" value="2"/>
</dbReference>